<sequence length="243" mass="26407">MIRDFKLLLLGSCCLAVTACAAPNREPDLSNIKSNVDQTREGDFGDFLYNLVEAEDKAREASDIKASLDADAPYLYTNLPLRKKGVQLSEEALDHRKKAEAALNRILDPIRARLAYLESLHVPQDVGPLKASVYFATGSSRITAEEAGKLAQVGNFLSQYPISHIQIDCYTDTKGSTGANKELARRRCASTVEALKKAGVPLAATVAADAIGEPKDSPDNTDNQENRRVDVMVAPHGTYNKGM</sequence>
<dbReference type="Proteomes" id="UP001230156">
    <property type="component" value="Unassembled WGS sequence"/>
</dbReference>
<organism evidence="5 6">
    <name type="scientific">Dongia sedimenti</name>
    <dbReference type="NCBI Taxonomy" id="3064282"/>
    <lineage>
        <taxon>Bacteria</taxon>
        <taxon>Pseudomonadati</taxon>
        <taxon>Pseudomonadota</taxon>
        <taxon>Alphaproteobacteria</taxon>
        <taxon>Rhodospirillales</taxon>
        <taxon>Dongiaceae</taxon>
        <taxon>Dongia</taxon>
    </lineage>
</organism>
<dbReference type="Pfam" id="PF00691">
    <property type="entry name" value="OmpA"/>
    <property type="match status" value="1"/>
</dbReference>
<dbReference type="EMBL" id="JAUYVI010000004">
    <property type="protein sequence ID" value="MDQ7248498.1"/>
    <property type="molecule type" value="Genomic_DNA"/>
</dbReference>
<reference evidence="6" key="1">
    <citation type="submission" date="2023-08" db="EMBL/GenBank/DDBJ databases">
        <title>Rhodospirillaceae gen. nov., a novel taxon isolated from the Yangtze River Yuezi River estuary sludge.</title>
        <authorList>
            <person name="Ruan L."/>
        </authorList>
    </citation>
    <scope>NUCLEOTIDE SEQUENCE [LARGE SCALE GENOMIC DNA]</scope>
    <source>
        <strain evidence="6">R-7</strain>
    </source>
</reference>
<feature type="domain" description="OmpA-like" evidence="4">
    <location>
        <begin position="122"/>
        <end position="237"/>
    </location>
</feature>
<dbReference type="CDD" id="cd07185">
    <property type="entry name" value="OmpA_C-like"/>
    <property type="match status" value="1"/>
</dbReference>
<feature type="compositionally biased region" description="Basic and acidic residues" evidence="2">
    <location>
        <begin position="212"/>
        <end position="229"/>
    </location>
</feature>
<name>A0ABU0YNX7_9PROT</name>
<evidence type="ECO:0000256" key="1">
    <source>
        <dbReference type="PROSITE-ProRule" id="PRU00473"/>
    </source>
</evidence>
<dbReference type="Gene3D" id="3.30.1330.60">
    <property type="entry name" value="OmpA-like domain"/>
    <property type="match status" value="1"/>
</dbReference>
<feature type="signal peptide" evidence="3">
    <location>
        <begin position="1"/>
        <end position="21"/>
    </location>
</feature>
<dbReference type="PROSITE" id="PS51123">
    <property type="entry name" value="OMPA_2"/>
    <property type="match status" value="1"/>
</dbReference>
<proteinExistence type="predicted"/>
<dbReference type="PANTHER" id="PTHR30329">
    <property type="entry name" value="STATOR ELEMENT OF FLAGELLAR MOTOR COMPLEX"/>
    <property type="match status" value="1"/>
</dbReference>
<gene>
    <name evidence="5" type="ORF">Q8A70_12510</name>
</gene>
<keyword evidence="3" id="KW-0732">Signal</keyword>
<dbReference type="PROSITE" id="PS51257">
    <property type="entry name" value="PROKAR_LIPOPROTEIN"/>
    <property type="match status" value="1"/>
</dbReference>
<keyword evidence="6" id="KW-1185">Reference proteome</keyword>
<evidence type="ECO:0000313" key="5">
    <source>
        <dbReference type="EMBL" id="MDQ7248498.1"/>
    </source>
</evidence>
<dbReference type="PANTHER" id="PTHR30329:SF21">
    <property type="entry name" value="LIPOPROTEIN YIAD-RELATED"/>
    <property type="match status" value="1"/>
</dbReference>
<evidence type="ECO:0000256" key="2">
    <source>
        <dbReference type="SAM" id="MobiDB-lite"/>
    </source>
</evidence>
<dbReference type="RefSeq" id="WP_379955978.1">
    <property type="nucleotide sequence ID" value="NZ_JAUYVI010000004.1"/>
</dbReference>
<dbReference type="InterPro" id="IPR050330">
    <property type="entry name" value="Bact_OuterMem_StrucFunc"/>
</dbReference>
<dbReference type="InterPro" id="IPR006665">
    <property type="entry name" value="OmpA-like"/>
</dbReference>
<protein>
    <submittedName>
        <fullName evidence="5">OmpA family protein</fullName>
    </submittedName>
</protein>
<feature type="region of interest" description="Disordered" evidence="2">
    <location>
        <begin position="210"/>
        <end position="229"/>
    </location>
</feature>
<evidence type="ECO:0000256" key="3">
    <source>
        <dbReference type="SAM" id="SignalP"/>
    </source>
</evidence>
<dbReference type="SUPFAM" id="SSF103088">
    <property type="entry name" value="OmpA-like"/>
    <property type="match status" value="1"/>
</dbReference>
<keyword evidence="1" id="KW-0472">Membrane</keyword>
<evidence type="ECO:0000313" key="6">
    <source>
        <dbReference type="Proteomes" id="UP001230156"/>
    </source>
</evidence>
<dbReference type="InterPro" id="IPR036737">
    <property type="entry name" value="OmpA-like_sf"/>
</dbReference>
<feature type="chain" id="PRO_5047139523" evidence="3">
    <location>
        <begin position="22"/>
        <end position="243"/>
    </location>
</feature>
<accession>A0ABU0YNX7</accession>
<evidence type="ECO:0000259" key="4">
    <source>
        <dbReference type="PROSITE" id="PS51123"/>
    </source>
</evidence>
<comment type="caution">
    <text evidence="5">The sequence shown here is derived from an EMBL/GenBank/DDBJ whole genome shotgun (WGS) entry which is preliminary data.</text>
</comment>